<name>A0A833UAT7_ACIBZ</name>
<dbReference type="EMBL" id="WNDP01000114">
    <property type="protein sequence ID" value="KAF1020887.1"/>
    <property type="molecule type" value="Genomic_DNA"/>
</dbReference>
<protein>
    <submittedName>
        <fullName evidence="2">Uncharacterized protein</fullName>
    </submittedName>
</protein>
<feature type="transmembrane region" description="Helical" evidence="1">
    <location>
        <begin position="6"/>
        <end position="28"/>
    </location>
</feature>
<evidence type="ECO:0000313" key="2">
    <source>
        <dbReference type="EMBL" id="KAF1020887.1"/>
    </source>
</evidence>
<keyword evidence="1" id="KW-1133">Transmembrane helix</keyword>
<evidence type="ECO:0000313" key="3">
    <source>
        <dbReference type="Proteomes" id="UP000490535"/>
    </source>
</evidence>
<dbReference type="AlphaFoldDB" id="A0A833UAT7"/>
<evidence type="ECO:0000256" key="1">
    <source>
        <dbReference type="SAM" id="Phobius"/>
    </source>
</evidence>
<comment type="caution">
    <text evidence="2">The sequence shown here is derived from an EMBL/GenBank/DDBJ whole genome shotgun (WGS) entry which is preliminary data.</text>
</comment>
<dbReference type="Proteomes" id="UP000490535">
    <property type="component" value="Unassembled WGS sequence"/>
</dbReference>
<organism evidence="2 3">
    <name type="scientific">Acinetobacter bereziniae</name>
    <name type="common">Acinetobacter genomosp. 10</name>
    <dbReference type="NCBI Taxonomy" id="106648"/>
    <lineage>
        <taxon>Bacteria</taxon>
        <taxon>Pseudomonadati</taxon>
        <taxon>Pseudomonadota</taxon>
        <taxon>Gammaproteobacteria</taxon>
        <taxon>Moraxellales</taxon>
        <taxon>Moraxellaceae</taxon>
        <taxon>Acinetobacter</taxon>
    </lineage>
</organism>
<reference evidence="3" key="1">
    <citation type="journal article" date="2020" name="MBio">
        <title>Horizontal gene transfer to a defensive symbiont with a reduced genome amongst a multipartite beetle microbiome.</title>
        <authorList>
            <person name="Waterworth S.C."/>
            <person name="Florez L.V."/>
            <person name="Rees E.R."/>
            <person name="Hertweck C."/>
            <person name="Kaltenpoth M."/>
            <person name="Kwan J.C."/>
        </authorList>
    </citation>
    <scope>NUCLEOTIDE SEQUENCE [LARGE SCALE GENOMIC DNA]</scope>
</reference>
<feature type="transmembrane region" description="Helical" evidence="1">
    <location>
        <begin position="49"/>
        <end position="72"/>
    </location>
</feature>
<keyword evidence="1" id="KW-0812">Transmembrane</keyword>
<keyword evidence="1" id="KW-0472">Membrane</keyword>
<sequence length="80" mass="9523">MLYKFVKNGGGCSLLVLYFISEMLYTCFHYKECRARRTLNIYFNESFSYYFSLFVLFVSVIFSILMVINFFIKSLDSKDS</sequence>
<gene>
    <name evidence="2" type="ORF">GAK29_03527</name>
</gene>
<accession>A0A833UAT7</accession>
<proteinExistence type="predicted"/>